<dbReference type="AlphaFoldDB" id="A0A2M8LC46"/>
<sequence length="202" mass="22701">MKKSILILIIVILGMISVWYLSQPGFFSRNEVINIDSDSAVWRDYSNIDFGFSIKVPPGYIADEAYRYEAFGSGHEIIGVSFTVPEAIVSGTNLSKDSYISVERLRDVVCTPSDFLDGTISGEKVMLDNNEYDFATSSGVGAGNLYEEGVYMRSVGQYCYGIRLFMHSTNIYNYDPGTVLEFDREMLIRTFQLMATTADFRP</sequence>
<dbReference type="Proteomes" id="UP000228700">
    <property type="component" value="Unassembled WGS sequence"/>
</dbReference>
<evidence type="ECO:0000313" key="3">
    <source>
        <dbReference type="Proteomes" id="UP000228700"/>
    </source>
</evidence>
<evidence type="ECO:0000256" key="1">
    <source>
        <dbReference type="SAM" id="Phobius"/>
    </source>
</evidence>
<accession>A0A2M8LC46</accession>
<gene>
    <name evidence="2" type="ORF">COV01_01735</name>
</gene>
<evidence type="ECO:0000313" key="2">
    <source>
        <dbReference type="EMBL" id="PJE74197.1"/>
    </source>
</evidence>
<organism evidence="2 3">
    <name type="scientific">Candidatus Taylorbacteria bacterium CG10_big_fil_rev_8_21_14_0_10_41_48</name>
    <dbReference type="NCBI Taxonomy" id="1975024"/>
    <lineage>
        <taxon>Bacteria</taxon>
        <taxon>Candidatus Tayloriibacteriota</taxon>
    </lineage>
</organism>
<keyword evidence="1" id="KW-0472">Membrane</keyword>
<name>A0A2M8LC46_9BACT</name>
<proteinExistence type="predicted"/>
<keyword evidence="1" id="KW-1133">Transmembrane helix</keyword>
<protein>
    <submittedName>
        <fullName evidence="2">Uncharacterized protein</fullName>
    </submittedName>
</protein>
<comment type="caution">
    <text evidence="2">The sequence shown here is derived from an EMBL/GenBank/DDBJ whole genome shotgun (WGS) entry which is preliminary data.</text>
</comment>
<feature type="transmembrane region" description="Helical" evidence="1">
    <location>
        <begin position="5"/>
        <end position="22"/>
    </location>
</feature>
<keyword evidence="1" id="KW-0812">Transmembrane</keyword>
<dbReference type="EMBL" id="PFEQ01000009">
    <property type="protein sequence ID" value="PJE74197.1"/>
    <property type="molecule type" value="Genomic_DNA"/>
</dbReference>
<reference evidence="3" key="1">
    <citation type="submission" date="2017-09" db="EMBL/GenBank/DDBJ databases">
        <title>Depth-based differentiation of microbial function through sediment-hosted aquifers and enrichment of novel symbionts in the deep terrestrial subsurface.</title>
        <authorList>
            <person name="Probst A.J."/>
            <person name="Ladd B."/>
            <person name="Jarett J.K."/>
            <person name="Geller-Mcgrath D.E."/>
            <person name="Sieber C.M.K."/>
            <person name="Emerson J.B."/>
            <person name="Anantharaman K."/>
            <person name="Thomas B.C."/>
            <person name="Malmstrom R."/>
            <person name="Stieglmeier M."/>
            <person name="Klingl A."/>
            <person name="Woyke T."/>
            <person name="Ryan C.M."/>
            <person name="Banfield J.F."/>
        </authorList>
    </citation>
    <scope>NUCLEOTIDE SEQUENCE [LARGE SCALE GENOMIC DNA]</scope>
</reference>